<dbReference type="Gene3D" id="3.30.950.10">
    <property type="entry name" value="Methyltransferase, Cobalt-precorrin-4 Transmethylase, Domain 2"/>
    <property type="match status" value="1"/>
</dbReference>
<dbReference type="GO" id="GO:0008168">
    <property type="term" value="F:methyltransferase activity"/>
    <property type="evidence" value="ECO:0007669"/>
    <property type="project" value="InterPro"/>
</dbReference>
<reference evidence="1" key="1">
    <citation type="journal article" date="2018" name="DNA Res.">
        <title>Multiple hybrid de novo genome assembly of finger millet, an orphan allotetraploid crop.</title>
        <authorList>
            <person name="Hatakeyama M."/>
            <person name="Aluri S."/>
            <person name="Balachadran M.T."/>
            <person name="Sivarajan S.R."/>
            <person name="Patrignani A."/>
            <person name="Gruter S."/>
            <person name="Poveda L."/>
            <person name="Shimizu-Inatsugi R."/>
            <person name="Baeten J."/>
            <person name="Francoijs K.J."/>
            <person name="Nataraja K.N."/>
            <person name="Reddy Y.A.N."/>
            <person name="Phadnis S."/>
            <person name="Ravikumar R.L."/>
            <person name="Schlapbach R."/>
            <person name="Sreeman S.M."/>
            <person name="Shimizu K.K."/>
        </authorList>
    </citation>
    <scope>NUCLEOTIDE SEQUENCE</scope>
</reference>
<evidence type="ECO:0000313" key="1">
    <source>
        <dbReference type="EMBL" id="GJN07862.1"/>
    </source>
</evidence>
<comment type="caution">
    <text evidence="1">The sequence shown here is derived from an EMBL/GenBank/DDBJ whole genome shotgun (WGS) entry which is preliminary data.</text>
</comment>
<dbReference type="InterPro" id="IPR004551">
    <property type="entry name" value="Dphthn_synthase"/>
</dbReference>
<dbReference type="Gene3D" id="3.40.1010.10">
    <property type="entry name" value="Cobalt-precorrin-4 Transmethylase, Domain 1"/>
    <property type="match status" value="1"/>
</dbReference>
<organism evidence="1 2">
    <name type="scientific">Eleusine coracana subsp. coracana</name>
    <dbReference type="NCBI Taxonomy" id="191504"/>
    <lineage>
        <taxon>Eukaryota</taxon>
        <taxon>Viridiplantae</taxon>
        <taxon>Streptophyta</taxon>
        <taxon>Embryophyta</taxon>
        <taxon>Tracheophyta</taxon>
        <taxon>Spermatophyta</taxon>
        <taxon>Magnoliopsida</taxon>
        <taxon>Liliopsida</taxon>
        <taxon>Poales</taxon>
        <taxon>Poaceae</taxon>
        <taxon>PACMAD clade</taxon>
        <taxon>Chloridoideae</taxon>
        <taxon>Cynodonteae</taxon>
        <taxon>Eleusininae</taxon>
        <taxon>Eleusine</taxon>
    </lineage>
</organism>
<reference evidence="1" key="2">
    <citation type="submission" date="2021-12" db="EMBL/GenBank/DDBJ databases">
        <title>Resequencing data analysis of finger millet.</title>
        <authorList>
            <person name="Hatakeyama M."/>
            <person name="Aluri S."/>
            <person name="Balachadran M.T."/>
            <person name="Sivarajan S.R."/>
            <person name="Poveda L."/>
            <person name="Shimizu-Inatsugi R."/>
            <person name="Schlapbach R."/>
            <person name="Sreeman S.M."/>
            <person name="Shimizu K.K."/>
        </authorList>
    </citation>
    <scope>NUCLEOTIDE SEQUENCE</scope>
</reference>
<keyword evidence="2" id="KW-1185">Reference proteome</keyword>
<sequence length="131" mass="14480">MLYVVCLGLGDERGVTLRGLDAVRRCARVYMEFYAALLAIGTSDDPSSRLASLFRRRANLVIRAKNMGIQVEVIDSASVVNAVGVCGLQLHRFGEAITIPFFTECCKPDRFYQAIVNNRWLGLHTLCPLGS</sequence>
<dbReference type="EMBL" id="BQKI01000015">
    <property type="protein sequence ID" value="GJN07862.1"/>
    <property type="molecule type" value="Genomic_DNA"/>
</dbReference>
<dbReference type="AlphaFoldDB" id="A0AAV5DBH5"/>
<dbReference type="PANTHER" id="PTHR10882:SF0">
    <property type="entry name" value="DIPHTHINE METHYL ESTER SYNTHASE"/>
    <property type="match status" value="1"/>
</dbReference>
<dbReference type="PANTHER" id="PTHR10882">
    <property type="entry name" value="DIPHTHINE SYNTHASE"/>
    <property type="match status" value="1"/>
</dbReference>
<accession>A0AAV5DBH5</accession>
<dbReference type="InterPro" id="IPR014776">
    <property type="entry name" value="4pyrrole_Mease_sub2"/>
</dbReference>
<protein>
    <recommendedName>
        <fullName evidence="3">Diphthine methyl ester synthase</fullName>
    </recommendedName>
</protein>
<proteinExistence type="predicted"/>
<dbReference type="Proteomes" id="UP001054889">
    <property type="component" value="Unassembled WGS sequence"/>
</dbReference>
<dbReference type="InterPro" id="IPR035996">
    <property type="entry name" value="4pyrrol_Methylase_sf"/>
</dbReference>
<dbReference type="SUPFAM" id="SSF53790">
    <property type="entry name" value="Tetrapyrrole methylase"/>
    <property type="match status" value="1"/>
</dbReference>
<dbReference type="InterPro" id="IPR014777">
    <property type="entry name" value="4pyrrole_Mease_sub1"/>
</dbReference>
<evidence type="ECO:0000313" key="2">
    <source>
        <dbReference type="Proteomes" id="UP001054889"/>
    </source>
</evidence>
<evidence type="ECO:0008006" key="3">
    <source>
        <dbReference type="Google" id="ProtNLM"/>
    </source>
</evidence>
<dbReference type="GO" id="GO:0017183">
    <property type="term" value="P:protein histidyl modification to diphthamide"/>
    <property type="evidence" value="ECO:0007669"/>
    <property type="project" value="InterPro"/>
</dbReference>
<gene>
    <name evidence="1" type="primary">ga25730</name>
    <name evidence="1" type="ORF">PR202_ga25730</name>
</gene>
<name>A0AAV5DBH5_ELECO</name>